<sequence length="808" mass="92764">MLGGVGGSFLIYRNSSNQISNDEDKSFKKEKRPTLPFKDDSNNLPSDPQNPTNHENLPPSDNNKTEIKKRFLIPKNTSILVDKDLWQENLIFTLVYSKNRGSKVEKSKEIYFDYSKYNGKDYVFIDNQVQAGKPEQELDKYVFHSDNPSIKKLLAKNHLQQQNRRYEFAFRVFYLERDIEKYDPNTRTYYLNNESRVKNAVQHSEQPLRVLEIGVGCGNIAISLAKTLAVAEKNSLLQQTKNIKFIQSNLFINLTQAEKFSIIVSNPPYVSSQEYQNLSSVVKTQPIEALLAENDGYFFYQQIFQQARNFLSKKFLLVVEIGHQQAEKVIKLIIEYFPQVEVSIYPDYAYMVTKKSTKKPVVSIVGKAKLAERIYSNKGRILSLNKLQIEAVISEVLEETKKSLLKGETIRFPSYYSLHTVMQKPRVAMNLQTKKKMTIPAKQLNGRAIAFQAIDREYTKIAIKEQEVKVGDKKFFIKTDTDQTVKFEKDDVEKGVEAKDKLKVKYAEKKEDGIILDKKVEGMGEMQQEIKPGIGFFKAISNKEDKEEEVELVKEEDFDSFLRDERDKLVLVKFSTVWCPPCQVLQKSIERLLSELETTAEPSKDLVVLQVDAEKFPRLAQRSPFNVSSVPVIFLFHQGKMIKRGSGSMSVQQLRDLTGEYQLIFKNWRGVVQLKLPRFSGIGRRVGLKILWTHVLAGSSPALGTKKKIYFKKAGSIPAMEASGNQITIKGAPETDLEVRIIEKKDKEERKIIVEPGERAKFEQAKKEMHKKLLKEKFNDKIDKDSKLDAKGLDMKYIILPDGNGNYK</sequence>
<evidence type="ECO:0000256" key="1">
    <source>
        <dbReference type="RuleBase" id="RU003939"/>
    </source>
</evidence>
<comment type="similarity">
    <text evidence="1">Belongs to the bacterial histone-like protein family.</text>
</comment>
<dbReference type="Gene3D" id="4.10.520.10">
    <property type="entry name" value="IHF-like DNA-binding proteins"/>
    <property type="match status" value="1"/>
</dbReference>
<organism evidence="4 5">
    <name type="scientific">Funneliformis geosporum</name>
    <dbReference type="NCBI Taxonomy" id="1117311"/>
    <lineage>
        <taxon>Eukaryota</taxon>
        <taxon>Fungi</taxon>
        <taxon>Fungi incertae sedis</taxon>
        <taxon>Mucoromycota</taxon>
        <taxon>Glomeromycotina</taxon>
        <taxon>Glomeromycetes</taxon>
        <taxon>Glomerales</taxon>
        <taxon>Glomeraceae</taxon>
        <taxon>Funneliformis</taxon>
    </lineage>
</organism>
<dbReference type="CDD" id="cd02947">
    <property type="entry name" value="TRX_family"/>
    <property type="match status" value="1"/>
</dbReference>
<dbReference type="SMART" id="SM00411">
    <property type="entry name" value="BHL"/>
    <property type="match status" value="1"/>
</dbReference>
<feature type="non-terminal residue" evidence="4">
    <location>
        <position position="808"/>
    </location>
</feature>
<protein>
    <submittedName>
        <fullName evidence="4">16652_t:CDS:1</fullName>
    </submittedName>
</protein>
<dbReference type="InterPro" id="IPR002052">
    <property type="entry name" value="DNA_methylase_N6_adenine_CS"/>
</dbReference>
<dbReference type="CDD" id="cd02440">
    <property type="entry name" value="AdoMet_MTases"/>
    <property type="match status" value="1"/>
</dbReference>
<evidence type="ECO:0000313" key="4">
    <source>
        <dbReference type="EMBL" id="CAI2162925.1"/>
    </source>
</evidence>
<dbReference type="InterPro" id="IPR017937">
    <property type="entry name" value="Thioredoxin_CS"/>
</dbReference>
<dbReference type="GO" id="GO:0030527">
    <property type="term" value="F:structural constituent of chromatin"/>
    <property type="evidence" value="ECO:0007669"/>
    <property type="project" value="InterPro"/>
</dbReference>
<feature type="domain" description="Thioredoxin" evidence="3">
    <location>
        <begin position="525"/>
        <end position="663"/>
    </location>
</feature>
<dbReference type="Gene3D" id="3.40.30.10">
    <property type="entry name" value="Glutaredoxin"/>
    <property type="match status" value="1"/>
</dbReference>
<dbReference type="InterPro" id="IPR050320">
    <property type="entry name" value="N5-glutamine_MTase"/>
</dbReference>
<dbReference type="Pfam" id="PF00216">
    <property type="entry name" value="Bac_DNA_binding"/>
    <property type="match status" value="1"/>
</dbReference>
<accession>A0A9W4SAP7</accession>
<dbReference type="EMBL" id="CAMKVN010000059">
    <property type="protein sequence ID" value="CAI2162925.1"/>
    <property type="molecule type" value="Genomic_DNA"/>
</dbReference>
<dbReference type="GO" id="GO:0003677">
    <property type="term" value="F:DNA binding"/>
    <property type="evidence" value="ECO:0007669"/>
    <property type="project" value="InterPro"/>
</dbReference>
<dbReference type="GO" id="GO:0008168">
    <property type="term" value="F:methyltransferase activity"/>
    <property type="evidence" value="ECO:0007669"/>
    <property type="project" value="InterPro"/>
</dbReference>
<evidence type="ECO:0000313" key="5">
    <source>
        <dbReference type="Proteomes" id="UP001153678"/>
    </source>
</evidence>
<dbReference type="InterPro" id="IPR013766">
    <property type="entry name" value="Thioredoxin_domain"/>
</dbReference>
<dbReference type="OrthoDB" id="269872at2759"/>
<keyword evidence="5" id="KW-1185">Reference proteome</keyword>
<feature type="region of interest" description="Disordered" evidence="2">
    <location>
        <begin position="19"/>
        <end position="64"/>
    </location>
</feature>
<dbReference type="PANTHER" id="PTHR18895">
    <property type="entry name" value="HEMK METHYLTRANSFERASE"/>
    <property type="match status" value="1"/>
</dbReference>
<dbReference type="SUPFAM" id="SSF53335">
    <property type="entry name" value="S-adenosyl-L-methionine-dependent methyltransferases"/>
    <property type="match status" value="1"/>
</dbReference>
<feature type="compositionally biased region" description="Polar residues" evidence="2">
    <location>
        <begin position="42"/>
        <end position="62"/>
    </location>
</feature>
<dbReference type="PANTHER" id="PTHR18895:SF74">
    <property type="entry name" value="MTRF1L RELEASE FACTOR GLUTAMINE METHYLTRANSFERASE"/>
    <property type="match status" value="1"/>
</dbReference>
<dbReference type="AntiFam" id="ANF00018">
    <property type="entry name" value="tRNA translation"/>
</dbReference>
<evidence type="ECO:0000259" key="3">
    <source>
        <dbReference type="PROSITE" id="PS51352"/>
    </source>
</evidence>
<gene>
    <name evidence="4" type="ORF">FWILDA_LOCUS809</name>
</gene>
<name>A0A9W4SAP7_9GLOM</name>
<dbReference type="InterPro" id="IPR029063">
    <property type="entry name" value="SAM-dependent_MTases_sf"/>
</dbReference>
<dbReference type="InterPro" id="IPR036249">
    <property type="entry name" value="Thioredoxin-like_sf"/>
</dbReference>
<reference evidence="4" key="1">
    <citation type="submission" date="2022-08" db="EMBL/GenBank/DDBJ databases">
        <authorList>
            <person name="Kallberg Y."/>
            <person name="Tangrot J."/>
            <person name="Rosling A."/>
        </authorList>
    </citation>
    <scope>NUCLEOTIDE SEQUENCE</scope>
    <source>
        <strain evidence="4">Wild A</strain>
    </source>
</reference>
<proteinExistence type="inferred from homology"/>
<dbReference type="AlphaFoldDB" id="A0A9W4SAP7"/>
<dbReference type="Proteomes" id="UP001153678">
    <property type="component" value="Unassembled WGS sequence"/>
</dbReference>
<dbReference type="InterPro" id="IPR010992">
    <property type="entry name" value="IHF-like_DNA-bd_dom_sf"/>
</dbReference>
<dbReference type="PROSITE" id="PS51352">
    <property type="entry name" value="THIOREDOXIN_2"/>
    <property type="match status" value="1"/>
</dbReference>
<dbReference type="SUPFAM" id="SSF47729">
    <property type="entry name" value="IHF-like DNA-binding proteins"/>
    <property type="match status" value="1"/>
</dbReference>
<dbReference type="Gene3D" id="3.40.50.150">
    <property type="entry name" value="Vaccinia Virus protein VP39"/>
    <property type="match status" value="1"/>
</dbReference>
<dbReference type="SUPFAM" id="SSF52833">
    <property type="entry name" value="Thioredoxin-like"/>
    <property type="match status" value="1"/>
</dbReference>
<evidence type="ECO:0000256" key="2">
    <source>
        <dbReference type="SAM" id="MobiDB-lite"/>
    </source>
</evidence>
<dbReference type="GO" id="GO:0032259">
    <property type="term" value="P:methylation"/>
    <property type="evidence" value="ECO:0007669"/>
    <property type="project" value="InterPro"/>
</dbReference>
<dbReference type="PROSITE" id="PS00092">
    <property type="entry name" value="N6_MTASE"/>
    <property type="match status" value="1"/>
</dbReference>
<dbReference type="InterPro" id="IPR000119">
    <property type="entry name" value="Hist_DNA-bd"/>
</dbReference>
<dbReference type="PROSITE" id="PS00194">
    <property type="entry name" value="THIOREDOXIN_1"/>
    <property type="match status" value="1"/>
</dbReference>
<comment type="caution">
    <text evidence="4">The sequence shown here is derived from an EMBL/GenBank/DDBJ whole genome shotgun (WGS) entry which is preliminary data.</text>
</comment>
<dbReference type="Pfam" id="PF00085">
    <property type="entry name" value="Thioredoxin"/>
    <property type="match status" value="1"/>
</dbReference>